<sequence length="381" mass="42082">MAVPSENPIVAANLALVLSKPRGADSPTEALRSALLGVAAIHQSFLLAQGGATPEGADEMMQIAQRFRMTSKLHLTKACSAAEGTRSDASLAAALAIMLLDIFSGGQHWSKDMELAKNLVRLRGGPTLLLARSTPATPGLIEGISRNRLFLDILAVYDMAGCLVSGNTPMLSDARENSWWLSDLYASYSWVESVFGLSRSFLAILARVCFFLSQVARTRTGEITEEARTDLNNLKEGRELYSSLESWRQGIPGLPARVYSGNIIYAKASQILLLRDIFGLDPTDYMVQECVQTILNLSLQCTAINMGVDLIWPVIIAGSHTYGTDRTMVMEVFEAFRTQCCYEIDTSENIVQHVWKRRDQGHPRPEWRHVMEDFGLKPLLV</sequence>
<dbReference type="InterPro" id="IPR021858">
    <property type="entry name" value="Fun_TF"/>
</dbReference>
<dbReference type="OrthoDB" id="5419315at2759"/>
<dbReference type="GO" id="GO:0005634">
    <property type="term" value="C:nucleus"/>
    <property type="evidence" value="ECO:0007669"/>
    <property type="project" value="UniProtKB-SubCell"/>
</dbReference>
<dbReference type="InParanoid" id="A0A0C3G6I6"/>
<dbReference type="PANTHER" id="PTHR37534:SF20">
    <property type="entry name" value="PRO1A C6 ZINK-FINGER PROTEIN"/>
    <property type="match status" value="1"/>
</dbReference>
<dbReference type="HOGENOM" id="CLU_600130_0_0_1"/>
<keyword evidence="2" id="KW-0539">Nucleus</keyword>
<dbReference type="Pfam" id="PF11951">
    <property type="entry name" value="Fungal_trans_2"/>
    <property type="match status" value="1"/>
</dbReference>
<comment type="subcellular location">
    <subcellularLocation>
        <location evidence="1">Nucleus</location>
    </subcellularLocation>
</comment>
<dbReference type="Proteomes" id="UP000054166">
    <property type="component" value="Unassembled WGS sequence"/>
</dbReference>
<evidence type="ECO:0000256" key="1">
    <source>
        <dbReference type="ARBA" id="ARBA00004123"/>
    </source>
</evidence>
<dbReference type="PANTHER" id="PTHR37534">
    <property type="entry name" value="TRANSCRIPTIONAL ACTIVATOR PROTEIN UGA3"/>
    <property type="match status" value="1"/>
</dbReference>
<reference evidence="4" key="2">
    <citation type="submission" date="2015-01" db="EMBL/GenBank/DDBJ databases">
        <title>Evolutionary Origins and Diversification of the Mycorrhizal Mutualists.</title>
        <authorList>
            <consortium name="DOE Joint Genome Institute"/>
            <consortium name="Mycorrhizal Genomics Consortium"/>
            <person name="Kohler A."/>
            <person name="Kuo A."/>
            <person name="Nagy L.G."/>
            <person name="Floudas D."/>
            <person name="Copeland A."/>
            <person name="Barry K.W."/>
            <person name="Cichocki N."/>
            <person name="Veneault-Fourrey C."/>
            <person name="LaButti K."/>
            <person name="Lindquist E.A."/>
            <person name="Lipzen A."/>
            <person name="Lundell T."/>
            <person name="Morin E."/>
            <person name="Murat C."/>
            <person name="Riley R."/>
            <person name="Ohm R."/>
            <person name="Sun H."/>
            <person name="Tunlid A."/>
            <person name="Henrissat B."/>
            <person name="Grigoriev I.V."/>
            <person name="Hibbett D.S."/>
            <person name="Martin F."/>
        </authorList>
    </citation>
    <scope>NUCLEOTIDE SEQUENCE [LARGE SCALE GENOMIC DNA]</scope>
    <source>
        <strain evidence="4">F 1598</strain>
    </source>
</reference>
<name>A0A0C3G6I6_PILCF</name>
<keyword evidence="4" id="KW-1185">Reference proteome</keyword>
<dbReference type="STRING" id="765440.A0A0C3G6I6"/>
<gene>
    <name evidence="3" type="ORF">PILCRDRAFT_52</name>
</gene>
<proteinExistence type="predicted"/>
<accession>A0A0C3G6I6</accession>
<reference evidence="3 4" key="1">
    <citation type="submission" date="2014-04" db="EMBL/GenBank/DDBJ databases">
        <authorList>
            <consortium name="DOE Joint Genome Institute"/>
            <person name="Kuo A."/>
            <person name="Tarkka M."/>
            <person name="Buscot F."/>
            <person name="Kohler A."/>
            <person name="Nagy L.G."/>
            <person name="Floudas D."/>
            <person name="Copeland A."/>
            <person name="Barry K.W."/>
            <person name="Cichocki N."/>
            <person name="Veneault-Fourrey C."/>
            <person name="LaButti K."/>
            <person name="Lindquist E.A."/>
            <person name="Lipzen A."/>
            <person name="Lundell T."/>
            <person name="Morin E."/>
            <person name="Murat C."/>
            <person name="Sun H."/>
            <person name="Tunlid A."/>
            <person name="Henrissat B."/>
            <person name="Grigoriev I.V."/>
            <person name="Hibbett D.S."/>
            <person name="Martin F."/>
            <person name="Nordberg H.P."/>
            <person name="Cantor M.N."/>
            <person name="Hua S.X."/>
        </authorList>
    </citation>
    <scope>NUCLEOTIDE SEQUENCE [LARGE SCALE GENOMIC DNA]</scope>
    <source>
        <strain evidence="3 4">F 1598</strain>
    </source>
</reference>
<organism evidence="3 4">
    <name type="scientific">Piloderma croceum (strain F 1598)</name>
    <dbReference type="NCBI Taxonomy" id="765440"/>
    <lineage>
        <taxon>Eukaryota</taxon>
        <taxon>Fungi</taxon>
        <taxon>Dikarya</taxon>
        <taxon>Basidiomycota</taxon>
        <taxon>Agaricomycotina</taxon>
        <taxon>Agaricomycetes</taxon>
        <taxon>Agaricomycetidae</taxon>
        <taxon>Atheliales</taxon>
        <taxon>Atheliaceae</taxon>
        <taxon>Piloderma</taxon>
    </lineage>
</organism>
<evidence type="ECO:0000313" key="3">
    <source>
        <dbReference type="EMBL" id="KIM91875.1"/>
    </source>
</evidence>
<evidence type="ECO:0000256" key="2">
    <source>
        <dbReference type="ARBA" id="ARBA00023242"/>
    </source>
</evidence>
<dbReference type="AlphaFoldDB" id="A0A0C3G6I6"/>
<protein>
    <submittedName>
        <fullName evidence="3">Uncharacterized protein</fullName>
    </submittedName>
</protein>
<dbReference type="EMBL" id="KN832970">
    <property type="protein sequence ID" value="KIM91875.1"/>
    <property type="molecule type" value="Genomic_DNA"/>
</dbReference>
<evidence type="ECO:0000313" key="4">
    <source>
        <dbReference type="Proteomes" id="UP000054166"/>
    </source>
</evidence>